<dbReference type="InterPro" id="IPR036291">
    <property type="entry name" value="NAD(P)-bd_dom_sf"/>
</dbReference>
<feature type="domain" description="Alcohol dehydrogenase-like C-terminal" evidence="1">
    <location>
        <begin position="146"/>
        <end position="268"/>
    </location>
</feature>
<dbReference type="InterPro" id="IPR013149">
    <property type="entry name" value="ADH-like_C"/>
</dbReference>
<dbReference type="Proteomes" id="UP000093267">
    <property type="component" value="Chromosome"/>
</dbReference>
<keyword evidence="3" id="KW-1185">Reference proteome</keyword>
<dbReference type="EMBL" id="CP014924">
    <property type="protein sequence ID" value="ANZ66830.1"/>
    <property type="molecule type" value="Genomic_DNA"/>
</dbReference>
<dbReference type="Pfam" id="PF00107">
    <property type="entry name" value="ADH_zinc_N"/>
    <property type="match status" value="1"/>
</dbReference>
<evidence type="ECO:0000259" key="1">
    <source>
        <dbReference type="Pfam" id="PF00107"/>
    </source>
</evidence>
<dbReference type="InterPro" id="IPR051397">
    <property type="entry name" value="Zn-ADH-like_protein"/>
</dbReference>
<evidence type="ECO:0000313" key="2">
    <source>
        <dbReference type="EMBL" id="ANZ66830.1"/>
    </source>
</evidence>
<dbReference type="PANTHER" id="PTHR43677">
    <property type="entry name" value="SHORT-CHAIN DEHYDROGENASE/REDUCTASE"/>
    <property type="match status" value="1"/>
</dbReference>
<dbReference type="OrthoDB" id="9787435at2"/>
<dbReference type="PANTHER" id="PTHR43677:SF11">
    <property type="entry name" value="ZINC-CONTAINING ALCOHOL DEHYDROGENASE"/>
    <property type="match status" value="1"/>
</dbReference>
<dbReference type="SUPFAM" id="SSF50129">
    <property type="entry name" value="GroES-like"/>
    <property type="match status" value="1"/>
</dbReference>
<proteinExistence type="predicted"/>
<dbReference type="Gene3D" id="3.90.180.10">
    <property type="entry name" value="Medium-chain alcohol dehydrogenases, catalytic domain"/>
    <property type="match status" value="1"/>
</dbReference>
<dbReference type="AlphaFoldDB" id="A0A1B2IXT3"/>
<dbReference type="STRING" id="240427.AYR62_11640"/>
<evidence type="ECO:0000313" key="3">
    <source>
        <dbReference type="Proteomes" id="UP000093267"/>
    </source>
</evidence>
<gene>
    <name evidence="2" type="ORF">AYR63_06555</name>
</gene>
<dbReference type="RefSeq" id="WP_056987087.1">
    <property type="nucleotide sequence ID" value="NZ_CP014912.1"/>
</dbReference>
<accession>A0A1B2IXT3</accession>
<protein>
    <recommendedName>
        <fullName evidence="1">Alcohol dehydrogenase-like C-terminal domain-containing protein</fullName>
    </recommendedName>
</protein>
<dbReference type="SUPFAM" id="SSF51735">
    <property type="entry name" value="NAD(P)-binding Rossmann-fold domains"/>
    <property type="match status" value="1"/>
</dbReference>
<dbReference type="InterPro" id="IPR011032">
    <property type="entry name" value="GroES-like_sf"/>
</dbReference>
<reference evidence="2 3" key="1">
    <citation type="submission" date="2016-03" db="EMBL/GenBank/DDBJ databases">
        <title>Pediococcus and Lactobacillus from brewery environment - whole genome sequencing and assembly.</title>
        <authorList>
            <person name="Behr J."/>
            <person name="Geissler A.J."/>
            <person name="Vogel R.F."/>
        </authorList>
    </citation>
    <scope>NUCLEOTIDE SEQUENCE [LARGE SCALE GENOMIC DNA]</scope>
    <source>
        <strain evidence="2 3">TMW 1.1995</strain>
    </source>
</reference>
<dbReference type="GO" id="GO:0016491">
    <property type="term" value="F:oxidoreductase activity"/>
    <property type="evidence" value="ECO:0007669"/>
    <property type="project" value="TreeGrafter"/>
</dbReference>
<dbReference type="Gene3D" id="3.40.50.720">
    <property type="entry name" value="NAD(P)-binding Rossmann-like Domain"/>
    <property type="match status" value="1"/>
</dbReference>
<name>A0A1B2IXT3_9LACO</name>
<sequence length="315" mass="33286">MKAAVVTDFNQAPQYTDFTDPTIEAGETGITVLAASVNRLVRSQADGSHYSSDHQLPMIPGVDGVGTTDDGQLVYFNANKPVYGALAERTVVNSHLVLPLTGDVAPEVVAATVNPAMSSYMAIEARLGAENIKDKTVLILGVTGNVGRLAVTIAKHFGAAKVIGVGRNPERLADAQRLGAEVVNMGDETALKQALPTLANVDVVLDYLWGDATAQFMVPMLQQRENRSQPLTWIEIGSIAGQTVALPAAALRSTNLTLIGSGLGSISRRDFLGNMPGLLALIEDGTLAVATTAYPLSTVHENWPTQTTARVVFKP</sequence>
<organism evidence="2 3">
    <name type="scientific">Secundilactobacillus paracollinoides</name>
    <dbReference type="NCBI Taxonomy" id="240427"/>
    <lineage>
        <taxon>Bacteria</taxon>
        <taxon>Bacillati</taxon>
        <taxon>Bacillota</taxon>
        <taxon>Bacilli</taxon>
        <taxon>Lactobacillales</taxon>
        <taxon>Lactobacillaceae</taxon>
        <taxon>Secundilactobacillus</taxon>
    </lineage>
</organism>